<dbReference type="SUPFAM" id="SSF50692">
    <property type="entry name" value="ADC-like"/>
    <property type="match status" value="1"/>
</dbReference>
<dbReference type="InterPro" id="IPR009010">
    <property type="entry name" value="Asp_de-COase-like_dom_sf"/>
</dbReference>
<evidence type="ECO:0000256" key="1">
    <source>
        <dbReference type="SAM" id="MobiDB-lite"/>
    </source>
</evidence>
<sequence length="85" mass="9703">MPLFGKRGDDDKQNPSENNNKEIDLKVAEALKRDIGKGIVRFDKKYQKQLGVEPGDIVELEGERKTAAIVENAHQDDRRLGRIRM</sequence>
<protein>
    <recommendedName>
        <fullName evidence="2">CDC48 N-terminal subdomain domain-containing protein</fullName>
    </recommendedName>
</protein>
<dbReference type="InterPro" id="IPR003338">
    <property type="entry name" value="CDC4_N-term_subdom"/>
</dbReference>
<comment type="caution">
    <text evidence="3">The sequence shown here is derived from an EMBL/GenBank/DDBJ whole genome shotgun (WGS) entry which is preliminary data.</text>
</comment>
<evidence type="ECO:0000313" key="3">
    <source>
        <dbReference type="EMBL" id="HHI01503.1"/>
    </source>
</evidence>
<dbReference type="AlphaFoldDB" id="A0A7C5NTS3"/>
<feature type="domain" description="CDC48 N-terminal subdomain" evidence="2">
    <location>
        <begin position="24"/>
        <end position="85"/>
    </location>
</feature>
<reference evidence="3" key="1">
    <citation type="journal article" date="2020" name="mSystems">
        <title>Genome- and Community-Level Interaction Insights into Carbon Utilization and Element Cycling Functions of Hydrothermarchaeota in Hydrothermal Sediment.</title>
        <authorList>
            <person name="Zhou Z."/>
            <person name="Liu Y."/>
            <person name="Xu W."/>
            <person name="Pan J."/>
            <person name="Luo Z.H."/>
            <person name="Li M."/>
        </authorList>
    </citation>
    <scope>NUCLEOTIDE SEQUENCE [LARGE SCALE GENOMIC DNA]</scope>
    <source>
        <strain evidence="3">HyVt-93</strain>
    </source>
</reference>
<feature type="non-terminal residue" evidence="3">
    <location>
        <position position="85"/>
    </location>
</feature>
<dbReference type="Proteomes" id="UP000886217">
    <property type="component" value="Unassembled WGS sequence"/>
</dbReference>
<dbReference type="EMBL" id="DRTU01000348">
    <property type="protein sequence ID" value="HHI01503.1"/>
    <property type="molecule type" value="Genomic_DNA"/>
</dbReference>
<proteinExistence type="predicted"/>
<dbReference type="FunFam" id="2.40.40.20:FF:000007">
    <property type="entry name" value="AAA family ATPase"/>
    <property type="match status" value="1"/>
</dbReference>
<accession>A0A7C5NTS3</accession>
<organism evidence="3">
    <name type="scientific">Thermococcus litoralis</name>
    <dbReference type="NCBI Taxonomy" id="2265"/>
    <lineage>
        <taxon>Archaea</taxon>
        <taxon>Methanobacteriati</taxon>
        <taxon>Methanobacteriota</taxon>
        <taxon>Thermococci</taxon>
        <taxon>Thermococcales</taxon>
        <taxon>Thermococcaceae</taxon>
        <taxon>Thermococcus</taxon>
    </lineage>
</organism>
<dbReference type="Gene3D" id="2.40.40.20">
    <property type="match status" value="1"/>
</dbReference>
<dbReference type="SMART" id="SM01073">
    <property type="entry name" value="CDC48_N"/>
    <property type="match status" value="1"/>
</dbReference>
<feature type="region of interest" description="Disordered" evidence="1">
    <location>
        <begin position="1"/>
        <end position="22"/>
    </location>
</feature>
<evidence type="ECO:0000259" key="2">
    <source>
        <dbReference type="SMART" id="SM01073"/>
    </source>
</evidence>
<dbReference type="Pfam" id="PF02359">
    <property type="entry name" value="CDC48_N"/>
    <property type="match status" value="1"/>
</dbReference>
<name>A0A7C5NTS3_THELI</name>
<gene>
    <name evidence="3" type="ORF">ENL40_08645</name>
</gene>